<accession>L0A2E9</accession>
<dbReference type="HOGENOM" id="CLU_079959_0_0_0"/>
<dbReference type="NCBIfam" id="TIGR00017">
    <property type="entry name" value="cmk"/>
    <property type="match status" value="1"/>
</dbReference>
<dbReference type="Pfam" id="PF02224">
    <property type="entry name" value="Cytidylate_kin"/>
    <property type="match status" value="1"/>
</dbReference>
<dbReference type="STRING" id="937777.Deipe_1851"/>
<evidence type="ECO:0000256" key="4">
    <source>
        <dbReference type="ARBA" id="ARBA00022777"/>
    </source>
</evidence>
<evidence type="ECO:0000256" key="8">
    <source>
        <dbReference type="HAMAP-Rule" id="MF_00238"/>
    </source>
</evidence>
<keyword evidence="8" id="KW-0963">Cytoplasm</keyword>
<dbReference type="GO" id="GO:0006220">
    <property type="term" value="P:pyrimidine nucleotide metabolic process"/>
    <property type="evidence" value="ECO:0007669"/>
    <property type="project" value="UniProtKB-UniRule"/>
</dbReference>
<dbReference type="InterPro" id="IPR003136">
    <property type="entry name" value="Cytidylate_kin"/>
</dbReference>
<sequence length="208" mass="22622">MLVIVTIDGVAASGKSSVAARVAQQLNLPFVSSGLLYRAVARLALKHDVPTQDQEALLRLLDSHALELRPYAQGNEVWCEGEDLTHELHTAEVDAAVSRVAQHSQLRAWVNEQLRALPEPFVVEGRDMGTAVFPQASVKFYLTASARVRAERRAGERTGDVDAVEAALRERDRHDAAQSRPAPDALLLDTSNLSLDEVVSCILKAVPA</sequence>
<dbReference type="AlphaFoldDB" id="L0A2E9"/>
<dbReference type="PATRIC" id="fig|937777.3.peg.1852"/>
<evidence type="ECO:0000256" key="1">
    <source>
        <dbReference type="ARBA" id="ARBA00009427"/>
    </source>
</evidence>
<evidence type="ECO:0000256" key="2">
    <source>
        <dbReference type="ARBA" id="ARBA00022679"/>
    </source>
</evidence>
<evidence type="ECO:0000256" key="7">
    <source>
        <dbReference type="ARBA" id="ARBA00048478"/>
    </source>
</evidence>
<protein>
    <recommendedName>
        <fullName evidence="8">Cytidylate kinase</fullName>
        <shortName evidence="8">CK</shortName>
        <ecNumber evidence="8">2.7.4.25</ecNumber>
    </recommendedName>
    <alternativeName>
        <fullName evidence="8">Cytidine monophosphate kinase</fullName>
        <shortName evidence="8">CMP kinase</shortName>
    </alternativeName>
</protein>
<evidence type="ECO:0000313" key="10">
    <source>
        <dbReference type="EMBL" id="AFZ67367.1"/>
    </source>
</evidence>
<dbReference type="InterPro" id="IPR027417">
    <property type="entry name" value="P-loop_NTPase"/>
</dbReference>
<evidence type="ECO:0000259" key="9">
    <source>
        <dbReference type="Pfam" id="PF02224"/>
    </source>
</evidence>
<comment type="subcellular location">
    <subcellularLocation>
        <location evidence="8">Cytoplasm</location>
    </subcellularLocation>
</comment>
<reference evidence="11" key="1">
    <citation type="submission" date="2012-03" db="EMBL/GenBank/DDBJ databases">
        <title>Complete sequence of chromosome of Deinococcus peraridilitoris DSM 19664.</title>
        <authorList>
            <person name="Lucas S."/>
            <person name="Copeland A."/>
            <person name="Lapidus A."/>
            <person name="Glavina del Rio T."/>
            <person name="Dalin E."/>
            <person name="Tice H."/>
            <person name="Bruce D."/>
            <person name="Goodwin L."/>
            <person name="Pitluck S."/>
            <person name="Peters L."/>
            <person name="Mikhailova N."/>
            <person name="Lu M."/>
            <person name="Kyrpides N."/>
            <person name="Mavromatis K."/>
            <person name="Ivanova N."/>
            <person name="Brettin T."/>
            <person name="Detter J.C."/>
            <person name="Han C."/>
            <person name="Larimer F."/>
            <person name="Land M."/>
            <person name="Hauser L."/>
            <person name="Markowitz V."/>
            <person name="Cheng J.-F."/>
            <person name="Hugenholtz P."/>
            <person name="Woyke T."/>
            <person name="Wu D."/>
            <person name="Pukall R."/>
            <person name="Steenblock K."/>
            <person name="Brambilla E."/>
            <person name="Klenk H.-P."/>
            <person name="Eisen J.A."/>
        </authorList>
    </citation>
    <scope>NUCLEOTIDE SEQUENCE [LARGE SCALE GENOMIC DNA]</scope>
    <source>
        <strain evidence="11">DSM 19664 / LMG 22246 / CIP 109416 / KR-200</strain>
    </source>
</reference>
<dbReference type="Gene3D" id="3.40.50.300">
    <property type="entry name" value="P-loop containing nucleotide triphosphate hydrolases"/>
    <property type="match status" value="1"/>
</dbReference>
<dbReference type="eggNOG" id="COG0283">
    <property type="taxonomic scope" value="Bacteria"/>
</dbReference>
<comment type="catalytic activity">
    <reaction evidence="7 8">
        <text>CMP + ATP = CDP + ADP</text>
        <dbReference type="Rhea" id="RHEA:11600"/>
        <dbReference type="ChEBI" id="CHEBI:30616"/>
        <dbReference type="ChEBI" id="CHEBI:58069"/>
        <dbReference type="ChEBI" id="CHEBI:60377"/>
        <dbReference type="ChEBI" id="CHEBI:456216"/>
        <dbReference type="EC" id="2.7.4.25"/>
    </reaction>
</comment>
<keyword evidence="2 8" id="KW-0808">Transferase</keyword>
<keyword evidence="5 8" id="KW-0067">ATP-binding</keyword>
<evidence type="ECO:0000313" key="11">
    <source>
        <dbReference type="Proteomes" id="UP000010467"/>
    </source>
</evidence>
<dbReference type="GO" id="GO:0005737">
    <property type="term" value="C:cytoplasm"/>
    <property type="evidence" value="ECO:0007669"/>
    <property type="project" value="UniProtKB-SubCell"/>
</dbReference>
<dbReference type="EC" id="2.7.4.25" evidence="8"/>
<dbReference type="GO" id="GO:0005524">
    <property type="term" value="F:ATP binding"/>
    <property type="evidence" value="ECO:0007669"/>
    <property type="project" value="UniProtKB-UniRule"/>
</dbReference>
<feature type="domain" description="Cytidylate kinase" evidence="9">
    <location>
        <begin position="5"/>
        <end position="206"/>
    </location>
</feature>
<dbReference type="GO" id="GO:0036430">
    <property type="term" value="F:CMP kinase activity"/>
    <property type="evidence" value="ECO:0007669"/>
    <property type="project" value="RHEA"/>
</dbReference>
<proteinExistence type="inferred from homology"/>
<organism evidence="10 11">
    <name type="scientific">Deinococcus peraridilitoris (strain DSM 19664 / LMG 22246 / CIP 109416 / KR-200)</name>
    <dbReference type="NCBI Taxonomy" id="937777"/>
    <lineage>
        <taxon>Bacteria</taxon>
        <taxon>Thermotogati</taxon>
        <taxon>Deinococcota</taxon>
        <taxon>Deinococci</taxon>
        <taxon>Deinococcales</taxon>
        <taxon>Deinococcaceae</taxon>
        <taxon>Deinococcus</taxon>
    </lineage>
</organism>
<evidence type="ECO:0000256" key="6">
    <source>
        <dbReference type="ARBA" id="ARBA00047615"/>
    </source>
</evidence>
<dbReference type="GO" id="GO:0036431">
    <property type="term" value="F:dCMP kinase activity"/>
    <property type="evidence" value="ECO:0007669"/>
    <property type="project" value="InterPro"/>
</dbReference>
<dbReference type="SUPFAM" id="SSF52540">
    <property type="entry name" value="P-loop containing nucleoside triphosphate hydrolases"/>
    <property type="match status" value="1"/>
</dbReference>
<keyword evidence="4 8" id="KW-0418">Kinase</keyword>
<keyword evidence="11" id="KW-1185">Reference proteome</keyword>
<dbReference type="Proteomes" id="UP000010467">
    <property type="component" value="Chromosome"/>
</dbReference>
<evidence type="ECO:0000256" key="5">
    <source>
        <dbReference type="ARBA" id="ARBA00022840"/>
    </source>
</evidence>
<keyword evidence="3 8" id="KW-0547">Nucleotide-binding</keyword>
<evidence type="ECO:0000256" key="3">
    <source>
        <dbReference type="ARBA" id="ARBA00022741"/>
    </source>
</evidence>
<gene>
    <name evidence="8" type="primary">cmk</name>
    <name evidence="10" type="ordered locus">Deipe_1851</name>
</gene>
<dbReference type="CDD" id="cd02020">
    <property type="entry name" value="CMPK"/>
    <property type="match status" value="1"/>
</dbReference>
<dbReference type="HAMAP" id="MF_00238">
    <property type="entry name" value="Cytidyl_kinase_type1"/>
    <property type="match status" value="1"/>
</dbReference>
<dbReference type="EMBL" id="CP003382">
    <property type="protein sequence ID" value="AFZ67367.1"/>
    <property type="molecule type" value="Genomic_DNA"/>
</dbReference>
<feature type="binding site" evidence="8">
    <location>
        <begin position="9"/>
        <end position="17"/>
    </location>
    <ligand>
        <name>ATP</name>
        <dbReference type="ChEBI" id="CHEBI:30616"/>
    </ligand>
</feature>
<dbReference type="InterPro" id="IPR011994">
    <property type="entry name" value="Cytidylate_kinase_dom"/>
</dbReference>
<comment type="similarity">
    <text evidence="1 8">Belongs to the cytidylate kinase family. Type 1 subfamily.</text>
</comment>
<name>L0A2E9_DEIPD</name>
<dbReference type="KEGG" id="dpd:Deipe_1851"/>
<comment type="catalytic activity">
    <reaction evidence="6 8">
        <text>dCMP + ATP = dCDP + ADP</text>
        <dbReference type="Rhea" id="RHEA:25094"/>
        <dbReference type="ChEBI" id="CHEBI:30616"/>
        <dbReference type="ChEBI" id="CHEBI:57566"/>
        <dbReference type="ChEBI" id="CHEBI:58593"/>
        <dbReference type="ChEBI" id="CHEBI:456216"/>
        <dbReference type="EC" id="2.7.4.25"/>
    </reaction>
</comment>